<accession>A0A414FUE0</accession>
<keyword evidence="1" id="KW-0812">Transmembrane</keyword>
<sequence length="184" mass="19467">MPTIHYVPQKLAHQEGRVSMAAETKEFKSYLANKCIIGYGIINGIVNAAIFFGMNASSPDVTFAAGKVVEEIVLTGALLGLILTWCVVPLTKMDLRKNVYKANADRNGIIAKLPGGAITLSIPVGIIAAVVAGALALVFTMFLPMPLTRTGMMIFKGCMCAVVGALSGYIVVTRTTAGFEPESK</sequence>
<dbReference type="EMBL" id="QSJI01000010">
    <property type="protein sequence ID" value="RHD54451.1"/>
    <property type="molecule type" value="Genomic_DNA"/>
</dbReference>
<organism evidence="2 3">
    <name type="scientific">Collinsella intestinalis</name>
    <dbReference type="NCBI Taxonomy" id="147207"/>
    <lineage>
        <taxon>Bacteria</taxon>
        <taxon>Bacillati</taxon>
        <taxon>Actinomycetota</taxon>
        <taxon>Coriobacteriia</taxon>
        <taxon>Coriobacteriales</taxon>
        <taxon>Coriobacteriaceae</taxon>
        <taxon>Collinsella</taxon>
    </lineage>
</organism>
<name>A0A414FUE0_9ACTN</name>
<feature type="transmembrane region" description="Helical" evidence="1">
    <location>
        <begin position="116"/>
        <end position="142"/>
    </location>
</feature>
<dbReference type="AlphaFoldDB" id="A0A414FUE0"/>
<keyword evidence="1" id="KW-0472">Membrane</keyword>
<comment type="caution">
    <text evidence="2">The sequence shown here is derived from an EMBL/GenBank/DDBJ whole genome shotgun (WGS) entry which is preliminary data.</text>
</comment>
<proteinExistence type="predicted"/>
<protein>
    <submittedName>
        <fullName evidence="2">Uncharacterized protein</fullName>
    </submittedName>
</protein>
<gene>
    <name evidence="2" type="ORF">DW787_07860</name>
</gene>
<reference evidence="2 3" key="1">
    <citation type="submission" date="2018-08" db="EMBL/GenBank/DDBJ databases">
        <title>A genome reference for cultivated species of the human gut microbiota.</title>
        <authorList>
            <person name="Zou Y."/>
            <person name="Xue W."/>
            <person name="Luo G."/>
        </authorList>
    </citation>
    <scope>NUCLEOTIDE SEQUENCE [LARGE SCALE GENOMIC DNA]</scope>
    <source>
        <strain evidence="2 3">AM30-5LB</strain>
    </source>
</reference>
<feature type="transmembrane region" description="Helical" evidence="1">
    <location>
        <begin position="35"/>
        <end position="52"/>
    </location>
</feature>
<evidence type="ECO:0000313" key="2">
    <source>
        <dbReference type="EMBL" id="RHD54451.1"/>
    </source>
</evidence>
<feature type="transmembrane region" description="Helical" evidence="1">
    <location>
        <begin position="72"/>
        <end position="91"/>
    </location>
</feature>
<keyword evidence="1" id="KW-1133">Transmembrane helix</keyword>
<evidence type="ECO:0000256" key="1">
    <source>
        <dbReference type="SAM" id="Phobius"/>
    </source>
</evidence>
<evidence type="ECO:0000313" key="3">
    <source>
        <dbReference type="Proteomes" id="UP000286050"/>
    </source>
</evidence>
<dbReference type="Proteomes" id="UP000286050">
    <property type="component" value="Unassembled WGS sequence"/>
</dbReference>
<feature type="transmembrane region" description="Helical" evidence="1">
    <location>
        <begin position="154"/>
        <end position="172"/>
    </location>
</feature>